<feature type="region of interest" description="Disordered" evidence="1">
    <location>
        <begin position="238"/>
        <end position="260"/>
    </location>
</feature>
<gene>
    <name evidence="2" type="ORF">MMA15_22400</name>
</gene>
<evidence type="ECO:0000313" key="3">
    <source>
        <dbReference type="Proteomes" id="UP001166784"/>
    </source>
</evidence>
<organism evidence="2 3">
    <name type="scientific">Streptomyces marispadix</name>
    <dbReference type="NCBI Taxonomy" id="2922868"/>
    <lineage>
        <taxon>Bacteria</taxon>
        <taxon>Bacillati</taxon>
        <taxon>Actinomycetota</taxon>
        <taxon>Actinomycetes</taxon>
        <taxon>Kitasatosporales</taxon>
        <taxon>Streptomycetaceae</taxon>
        <taxon>Streptomyces</taxon>
    </lineage>
</organism>
<dbReference type="InterPro" id="IPR025447">
    <property type="entry name" value="DUF4192"/>
</dbReference>
<comment type="caution">
    <text evidence="2">The sequence shown here is derived from an EMBL/GenBank/DDBJ whole genome shotgun (WGS) entry which is preliminary data.</text>
</comment>
<dbReference type="RefSeq" id="WP_241061896.1">
    <property type="nucleotide sequence ID" value="NZ_JAKWJU010000002.1"/>
</dbReference>
<dbReference type="EMBL" id="JAKWJU010000002">
    <property type="protein sequence ID" value="MCH6163038.1"/>
    <property type="molecule type" value="Genomic_DNA"/>
</dbReference>
<dbReference type="Proteomes" id="UP001166784">
    <property type="component" value="Unassembled WGS sequence"/>
</dbReference>
<evidence type="ECO:0000313" key="2">
    <source>
        <dbReference type="EMBL" id="MCH6163038.1"/>
    </source>
</evidence>
<feature type="compositionally biased region" description="Basic and acidic residues" evidence="1">
    <location>
        <begin position="56"/>
        <end position="68"/>
    </location>
</feature>
<name>A0ABS9T3C6_9ACTN</name>
<reference evidence="2" key="1">
    <citation type="submission" date="2022-03" db="EMBL/GenBank/DDBJ databases">
        <authorList>
            <person name="Santos J.D.N."/>
            <person name="Kallscheuer N."/>
            <person name="Jogler C."/>
            <person name="Lage O.M."/>
        </authorList>
    </citation>
    <scope>NUCLEOTIDE SEQUENCE</scope>
    <source>
        <strain evidence="2">M600PL45_2</strain>
    </source>
</reference>
<accession>A0ABS9T3C6</accession>
<feature type="region of interest" description="Disordered" evidence="1">
    <location>
        <begin position="37"/>
        <end position="68"/>
    </location>
</feature>
<sequence>MSVRRPLLVVLLPGFRLLSERGPSGGYERHLRDGCRSGLRGNPTTRLAAGDGAQADGDRRGGGRCPEARPRFREFRPRAADARPGRLFVRESTEPLKLAQSLITRFRDAVPDDGDSRLADAHDDELLSDEDAAALILGLQDRRTRDRAAEWMEAPDSGPALRLWRALARRCVEPYDEHAAAPLTLAGWVAWSTGDRPMARLALDHALRSDPDYVFARLLHRAFNEGVDPEPLRRCMRKEREARQAQEQHGSADSAACGAP</sequence>
<evidence type="ECO:0000256" key="1">
    <source>
        <dbReference type="SAM" id="MobiDB-lite"/>
    </source>
</evidence>
<protein>
    <submittedName>
        <fullName evidence="2">DUF4192 domain-containing protein</fullName>
    </submittedName>
</protein>
<dbReference type="Pfam" id="PF13830">
    <property type="entry name" value="DUF4192"/>
    <property type="match status" value="1"/>
</dbReference>
<keyword evidence="3" id="KW-1185">Reference proteome</keyword>
<proteinExistence type="predicted"/>
<reference evidence="2" key="2">
    <citation type="journal article" date="2023" name="Int. J. Syst. Evol. Microbiol.">
        <title>Streptomyces marispadix sp. nov., isolated from marine beach sediment of the Northern Coast of Portugal.</title>
        <authorList>
            <person name="dos Santos J.D.N."/>
            <person name="Vitorino I.R."/>
            <person name="Kallscheuer N."/>
            <person name="Srivastava A."/>
            <person name="Krautwurst S."/>
            <person name="Marz M."/>
            <person name="Jogler C."/>
            <person name="Lobo Da Cunha A."/>
            <person name="Catita J."/>
            <person name="Goncalves H."/>
            <person name="Gonzalez I."/>
            <person name="Reyes F."/>
            <person name="Lage O.M."/>
        </authorList>
    </citation>
    <scope>NUCLEOTIDE SEQUENCE</scope>
    <source>
        <strain evidence="2">M600PL45_2</strain>
    </source>
</reference>